<dbReference type="Gene3D" id="3.40.50.300">
    <property type="entry name" value="P-loop containing nucleotide triphosphate hydrolases"/>
    <property type="match status" value="1"/>
</dbReference>
<dbReference type="InterPro" id="IPR005790">
    <property type="entry name" value="DNA_polIII_delta"/>
</dbReference>
<evidence type="ECO:0000313" key="9">
    <source>
        <dbReference type="Proteomes" id="UP000617355"/>
    </source>
</evidence>
<evidence type="ECO:0000256" key="2">
    <source>
        <dbReference type="ARBA" id="ARBA00022679"/>
    </source>
</evidence>
<dbReference type="InterPro" id="IPR008921">
    <property type="entry name" value="DNA_pol3_clamp-load_cplx_C"/>
</dbReference>
<evidence type="ECO:0000256" key="1">
    <source>
        <dbReference type="ARBA" id="ARBA00012417"/>
    </source>
</evidence>
<dbReference type="EMBL" id="BMGI01000001">
    <property type="protein sequence ID" value="GGD19826.1"/>
    <property type="molecule type" value="Genomic_DNA"/>
</dbReference>
<dbReference type="NCBIfam" id="TIGR01128">
    <property type="entry name" value="holA"/>
    <property type="match status" value="1"/>
</dbReference>
<keyword evidence="2" id="KW-0808">Transferase</keyword>
<organism evidence="8 9">
    <name type="scientific">Sinisalibacter lacisalsi</name>
    <dbReference type="NCBI Taxonomy" id="1526570"/>
    <lineage>
        <taxon>Bacteria</taxon>
        <taxon>Pseudomonadati</taxon>
        <taxon>Pseudomonadota</taxon>
        <taxon>Alphaproteobacteria</taxon>
        <taxon>Rhodobacterales</taxon>
        <taxon>Roseobacteraceae</taxon>
        <taxon>Sinisalibacter</taxon>
    </lineage>
</organism>
<sequence length="340" mass="36468">MKLAPRDALRFFAKPDPGLAGVLIYGADAMRVALKRQELIANLVGPTGDEEMRLTRIPASDLRKDPAQLSDAIKAQGFFPGARVAFVEDATDTLAKTITPALDDWAAGDATVVVTAGSLTPRSALRKFFETHKNAYAVAIYDDPPSQAEIEADLRKAGLASVSSEAMTDLKGLAGALDPGDLRQTIEKLALYKLNDPTPLSPADVLACAPSSTEAEMDDVLHATAEGKPAALGPLLARLEAQGVQPVGLCIAATRHFRTLHLAASDSEGPAKGIARARPPVHFKSRDRMIRQAQAWGVHRLEAALELLIDTDLQLRSSSRAPQTALMERALIRLAHMPRR</sequence>
<dbReference type="Proteomes" id="UP000617355">
    <property type="component" value="Unassembled WGS sequence"/>
</dbReference>
<comment type="catalytic activity">
    <reaction evidence="7">
        <text>DNA(n) + a 2'-deoxyribonucleoside 5'-triphosphate = DNA(n+1) + diphosphate</text>
        <dbReference type="Rhea" id="RHEA:22508"/>
        <dbReference type="Rhea" id="RHEA-COMP:17339"/>
        <dbReference type="Rhea" id="RHEA-COMP:17340"/>
        <dbReference type="ChEBI" id="CHEBI:33019"/>
        <dbReference type="ChEBI" id="CHEBI:61560"/>
        <dbReference type="ChEBI" id="CHEBI:173112"/>
        <dbReference type="EC" id="2.7.7.7"/>
    </reaction>
</comment>
<accession>A0ABQ1Q957</accession>
<dbReference type="EC" id="2.7.7.7" evidence="1"/>
<evidence type="ECO:0000256" key="7">
    <source>
        <dbReference type="ARBA" id="ARBA00049244"/>
    </source>
</evidence>
<dbReference type="RefSeq" id="WP_188525609.1">
    <property type="nucleotide sequence ID" value="NZ_BMGI01000001.1"/>
</dbReference>
<protein>
    <recommendedName>
        <fullName evidence="1">DNA-directed DNA polymerase</fullName>
        <ecNumber evidence="1">2.7.7.7</ecNumber>
    </recommendedName>
</protein>
<comment type="caution">
    <text evidence="8">The sequence shown here is derived from an EMBL/GenBank/DDBJ whole genome shotgun (WGS) entry which is preliminary data.</text>
</comment>
<evidence type="ECO:0000313" key="8">
    <source>
        <dbReference type="EMBL" id="GGD19826.1"/>
    </source>
</evidence>
<comment type="similarity">
    <text evidence="6">Belongs to the DNA polymerase HolA subunit family.</text>
</comment>
<keyword evidence="5" id="KW-0239">DNA-directed DNA polymerase</keyword>
<dbReference type="SUPFAM" id="SSF48019">
    <property type="entry name" value="post-AAA+ oligomerization domain-like"/>
    <property type="match status" value="1"/>
</dbReference>
<dbReference type="PANTHER" id="PTHR34388">
    <property type="entry name" value="DNA POLYMERASE III SUBUNIT DELTA"/>
    <property type="match status" value="1"/>
</dbReference>
<gene>
    <name evidence="8" type="ORF">GCM10011358_00540</name>
</gene>
<evidence type="ECO:0000256" key="4">
    <source>
        <dbReference type="ARBA" id="ARBA00022705"/>
    </source>
</evidence>
<reference evidence="9" key="1">
    <citation type="journal article" date="2019" name="Int. J. Syst. Evol. Microbiol.">
        <title>The Global Catalogue of Microorganisms (GCM) 10K type strain sequencing project: providing services to taxonomists for standard genome sequencing and annotation.</title>
        <authorList>
            <consortium name="The Broad Institute Genomics Platform"/>
            <consortium name="The Broad Institute Genome Sequencing Center for Infectious Disease"/>
            <person name="Wu L."/>
            <person name="Ma J."/>
        </authorList>
    </citation>
    <scope>NUCLEOTIDE SEQUENCE [LARGE SCALE GENOMIC DNA]</scope>
    <source>
        <strain evidence="9">CGMCC 1.12922</strain>
    </source>
</reference>
<evidence type="ECO:0000256" key="3">
    <source>
        <dbReference type="ARBA" id="ARBA00022695"/>
    </source>
</evidence>
<evidence type="ECO:0000256" key="5">
    <source>
        <dbReference type="ARBA" id="ARBA00022932"/>
    </source>
</evidence>
<dbReference type="PANTHER" id="PTHR34388:SF1">
    <property type="entry name" value="DNA POLYMERASE III SUBUNIT DELTA"/>
    <property type="match status" value="1"/>
</dbReference>
<name>A0ABQ1Q957_9RHOB</name>
<keyword evidence="4" id="KW-0235">DNA replication</keyword>
<keyword evidence="3" id="KW-0548">Nucleotidyltransferase</keyword>
<evidence type="ECO:0000256" key="6">
    <source>
        <dbReference type="ARBA" id="ARBA00034754"/>
    </source>
</evidence>
<dbReference type="Gene3D" id="1.20.272.10">
    <property type="match status" value="1"/>
</dbReference>
<keyword evidence="9" id="KW-1185">Reference proteome</keyword>
<proteinExistence type="inferred from homology"/>
<dbReference type="InterPro" id="IPR027417">
    <property type="entry name" value="P-loop_NTPase"/>
</dbReference>